<proteinExistence type="predicted"/>
<evidence type="ECO:0000313" key="1">
    <source>
        <dbReference type="EMBL" id="CVK17244.1"/>
    </source>
</evidence>
<dbReference type="AlphaFoldDB" id="A0A0X3ASC8"/>
<dbReference type="EMBL" id="FCOR01000031">
    <property type="protein sequence ID" value="CVK17244.1"/>
    <property type="molecule type" value="Genomic_DNA"/>
</dbReference>
<dbReference type="STRING" id="1586267.GCA_001418685_02109"/>
<dbReference type="OrthoDB" id="1454674at2"/>
<protein>
    <submittedName>
        <fullName evidence="1">Uncharacterized protein</fullName>
    </submittedName>
</protein>
<dbReference type="RefSeq" id="WP_055426396.1">
    <property type="nucleotide sequence ID" value="NZ_FCOR01000031.1"/>
</dbReference>
<organism evidence="1 2">
    <name type="scientific">Apibacter mensalis</name>
    <dbReference type="NCBI Taxonomy" id="1586267"/>
    <lineage>
        <taxon>Bacteria</taxon>
        <taxon>Pseudomonadati</taxon>
        <taxon>Bacteroidota</taxon>
        <taxon>Flavobacteriia</taxon>
        <taxon>Flavobacteriales</taxon>
        <taxon>Weeksellaceae</taxon>
        <taxon>Apibacter</taxon>
    </lineage>
</organism>
<name>A0A0X3ASC8_9FLAO</name>
<reference evidence="1 2" key="1">
    <citation type="submission" date="2016-01" db="EMBL/GenBank/DDBJ databases">
        <authorList>
            <person name="McClelland M."/>
            <person name="Jain A."/>
            <person name="Saraogi P."/>
            <person name="Mendelson R."/>
            <person name="Westerman R."/>
            <person name="SanMiguel P."/>
            <person name="Csonka L."/>
        </authorList>
    </citation>
    <scope>NUCLEOTIDE SEQUENCE [LARGE SCALE GENOMIC DNA]</scope>
    <source>
        <strain evidence="1 2">R-53146</strain>
    </source>
</reference>
<accession>A0A0X3ASC8</accession>
<sequence>MNTTNEILQALGISYWQYDHYREQCFYRWCIEHSYKSFIDIRQLYQHDGVRNWYLDTWVFYVEKPFIRENKDFFVLNEKQHLVEILTLYTYKLERFYPQTLLKIIKKENHAVLNNRRSKREDNFLK</sequence>
<evidence type="ECO:0000313" key="2">
    <source>
        <dbReference type="Proteomes" id="UP000182761"/>
    </source>
</evidence>
<gene>
    <name evidence="1" type="ORF">Ga0061079_1312</name>
</gene>
<dbReference type="Proteomes" id="UP000182761">
    <property type="component" value="Unassembled WGS sequence"/>
</dbReference>
<keyword evidence="2" id="KW-1185">Reference proteome</keyword>